<keyword evidence="2" id="KW-0472">Membrane</keyword>
<reference evidence="5" key="1">
    <citation type="submission" date="2022-10" db="EMBL/GenBank/DDBJ databases">
        <title>Genome assembly of Pristionchus species.</title>
        <authorList>
            <person name="Yoshida K."/>
            <person name="Sommer R.J."/>
        </authorList>
    </citation>
    <scope>NUCLEOTIDE SEQUENCE [LARGE SCALE GENOMIC DNA]</scope>
    <source>
        <strain evidence="5">RS5460</strain>
    </source>
</reference>
<protein>
    <submittedName>
        <fullName evidence="4">Uncharacterized protein</fullName>
    </submittedName>
</protein>
<accession>A0AAN5DB76</accession>
<evidence type="ECO:0000256" key="1">
    <source>
        <dbReference type="SAM" id="MobiDB-lite"/>
    </source>
</evidence>
<keyword evidence="2" id="KW-0812">Transmembrane</keyword>
<dbReference type="PANTHER" id="PTHR33748">
    <property type="entry name" value="PROTEIN CBG04600"/>
    <property type="match status" value="1"/>
</dbReference>
<feature type="region of interest" description="Disordered" evidence="1">
    <location>
        <begin position="272"/>
        <end position="373"/>
    </location>
</feature>
<proteinExistence type="predicted"/>
<dbReference type="EMBL" id="BTRK01000006">
    <property type="protein sequence ID" value="GMR60348.1"/>
    <property type="molecule type" value="Genomic_DNA"/>
</dbReference>
<organism evidence="4 5">
    <name type="scientific">Pristionchus mayeri</name>
    <dbReference type="NCBI Taxonomy" id="1317129"/>
    <lineage>
        <taxon>Eukaryota</taxon>
        <taxon>Metazoa</taxon>
        <taxon>Ecdysozoa</taxon>
        <taxon>Nematoda</taxon>
        <taxon>Chromadorea</taxon>
        <taxon>Rhabditida</taxon>
        <taxon>Rhabditina</taxon>
        <taxon>Diplogasteromorpha</taxon>
        <taxon>Diplogasteroidea</taxon>
        <taxon>Neodiplogasteridae</taxon>
        <taxon>Pristionchus</taxon>
    </lineage>
</organism>
<dbReference type="Proteomes" id="UP001328107">
    <property type="component" value="Unassembled WGS sequence"/>
</dbReference>
<feature type="compositionally biased region" description="Low complexity" evidence="1">
    <location>
        <begin position="347"/>
        <end position="373"/>
    </location>
</feature>
<evidence type="ECO:0000256" key="2">
    <source>
        <dbReference type="SAM" id="Phobius"/>
    </source>
</evidence>
<name>A0AAN5DB76_9BILA</name>
<keyword evidence="5" id="KW-1185">Reference proteome</keyword>
<sequence>MLSLLNLIIASGTVLRSDTERWTPESYPDPRINFTQCNVPSESFVCDPDHILTDNWRETIDVNVKRQIQRLADSPVFYTDSAPPDCYSNDTQPVEIFVLLAKRIHTANNQTVNETDMTTFVDGLADSFGLANLTCANFVVLVGVEQANAYVRPTTTEAPVETTEQMHDSTTEEVPEPPAQSDAVQVSEVRKVGDKIEIRIPLWVFVLFTTIIVLLLVLCIIGAFFLHQRGFPRFREHMHRFVESSENAGYDETSMQSDTTKVSQGLDATSFQSISPFSQGKDGKKSRISNGNDEGIVANGDQSSSEPRSDNESCELNMTTDESDDDREMITKECITPKIQMDSSHLSTDSIVPSSDSRSSARSLSVMKSSSLV</sequence>
<keyword evidence="3" id="KW-0732">Signal</keyword>
<dbReference type="PANTHER" id="PTHR33748:SF2">
    <property type="entry name" value="CONSERVED PLASMA MEMBRANE PROTEIN"/>
    <property type="match status" value="1"/>
</dbReference>
<dbReference type="AlphaFoldDB" id="A0AAN5DB76"/>
<dbReference type="Pfam" id="PF17175">
    <property type="entry name" value="MOLO1"/>
    <property type="match status" value="1"/>
</dbReference>
<comment type="caution">
    <text evidence="4">The sequence shown here is derived from an EMBL/GenBank/DDBJ whole genome shotgun (WGS) entry which is preliminary data.</text>
</comment>
<gene>
    <name evidence="4" type="ORF">PMAYCL1PPCAC_30543</name>
</gene>
<evidence type="ECO:0000313" key="4">
    <source>
        <dbReference type="EMBL" id="GMR60348.1"/>
    </source>
</evidence>
<dbReference type="GO" id="GO:0005892">
    <property type="term" value="C:acetylcholine-gated channel complex"/>
    <property type="evidence" value="ECO:0007669"/>
    <property type="project" value="InterPro"/>
</dbReference>
<feature type="transmembrane region" description="Helical" evidence="2">
    <location>
        <begin position="200"/>
        <end position="226"/>
    </location>
</feature>
<feature type="signal peptide" evidence="3">
    <location>
        <begin position="1"/>
        <end position="16"/>
    </location>
</feature>
<keyword evidence="2" id="KW-1133">Transmembrane helix</keyword>
<evidence type="ECO:0000313" key="5">
    <source>
        <dbReference type="Proteomes" id="UP001328107"/>
    </source>
</evidence>
<evidence type="ECO:0000256" key="3">
    <source>
        <dbReference type="SAM" id="SignalP"/>
    </source>
</evidence>
<feature type="chain" id="PRO_5042992965" evidence="3">
    <location>
        <begin position="17"/>
        <end position="373"/>
    </location>
</feature>
<dbReference type="InterPro" id="IPR033438">
    <property type="entry name" value="MOLO1"/>
</dbReference>
<feature type="region of interest" description="Disordered" evidence="1">
    <location>
        <begin position="155"/>
        <end position="181"/>
    </location>
</feature>